<keyword evidence="3" id="KW-1185">Reference proteome</keyword>
<proteinExistence type="predicted"/>
<accession>A0A1H8WQW2</accession>
<evidence type="ECO:0000256" key="1">
    <source>
        <dbReference type="SAM" id="Phobius"/>
    </source>
</evidence>
<keyword evidence="1" id="KW-1133">Transmembrane helix</keyword>
<dbReference type="OrthoDB" id="146654at2157"/>
<protein>
    <submittedName>
        <fullName evidence="2">Uncharacterized protein</fullName>
    </submittedName>
</protein>
<dbReference type="Proteomes" id="UP000199126">
    <property type="component" value="Unassembled WGS sequence"/>
</dbReference>
<organism evidence="2 3">
    <name type="scientific">Halogranum amylolyticum</name>
    <dbReference type="NCBI Taxonomy" id="660520"/>
    <lineage>
        <taxon>Archaea</taxon>
        <taxon>Methanobacteriati</taxon>
        <taxon>Methanobacteriota</taxon>
        <taxon>Stenosarchaea group</taxon>
        <taxon>Halobacteria</taxon>
        <taxon>Halobacteriales</taxon>
        <taxon>Haloferacaceae</taxon>
    </lineage>
</organism>
<reference evidence="3" key="1">
    <citation type="submission" date="2016-10" db="EMBL/GenBank/DDBJ databases">
        <authorList>
            <person name="Varghese N."/>
            <person name="Submissions S."/>
        </authorList>
    </citation>
    <scope>NUCLEOTIDE SEQUENCE [LARGE SCALE GENOMIC DNA]</scope>
    <source>
        <strain evidence="3">CGMCC 1.10121</strain>
    </source>
</reference>
<dbReference type="EMBL" id="FODV01000037">
    <property type="protein sequence ID" value="SEP29807.1"/>
    <property type="molecule type" value="Genomic_DNA"/>
</dbReference>
<feature type="transmembrane region" description="Helical" evidence="1">
    <location>
        <begin position="21"/>
        <end position="45"/>
    </location>
</feature>
<name>A0A1H8WQW2_9EURY</name>
<evidence type="ECO:0000313" key="2">
    <source>
        <dbReference type="EMBL" id="SEP29807.1"/>
    </source>
</evidence>
<sequence>MVTTRRERFIRAQVAWMTAALLALALLDALTLELFFVICLIGFLVVVELTAPFSVTPSWRARLKWIIGLGLVIFGYIVVRRILEILPEGIF</sequence>
<evidence type="ECO:0000313" key="3">
    <source>
        <dbReference type="Proteomes" id="UP000199126"/>
    </source>
</evidence>
<dbReference type="InterPro" id="IPR058357">
    <property type="entry name" value="DUF8044"/>
</dbReference>
<keyword evidence="1" id="KW-0472">Membrane</keyword>
<keyword evidence="1" id="KW-0812">Transmembrane</keyword>
<dbReference type="RefSeq" id="WP_089828026.1">
    <property type="nucleotide sequence ID" value="NZ_FODV01000037.1"/>
</dbReference>
<feature type="transmembrane region" description="Helical" evidence="1">
    <location>
        <begin position="65"/>
        <end position="83"/>
    </location>
</feature>
<dbReference type="Pfam" id="PF26161">
    <property type="entry name" value="DUF8044"/>
    <property type="match status" value="1"/>
</dbReference>
<dbReference type="AlphaFoldDB" id="A0A1H8WQW2"/>
<gene>
    <name evidence="2" type="ORF">SAMN04487948_13714</name>
</gene>